<gene>
    <name evidence="1" type="ordered locus">mru_0848</name>
</gene>
<evidence type="ECO:0000313" key="1">
    <source>
        <dbReference type="EMBL" id="ADC46699.1"/>
    </source>
</evidence>
<keyword evidence="2" id="KW-1185">Reference proteome</keyword>
<organism evidence="1 2">
    <name type="scientific">Methanobrevibacter ruminantium (strain ATCC 35063 / DSM 1093 / JCM 13430 / OCM 146 / M1)</name>
    <name type="common">Methanobacterium ruminantium</name>
    <dbReference type="NCBI Taxonomy" id="634498"/>
    <lineage>
        <taxon>Archaea</taxon>
        <taxon>Methanobacteriati</taxon>
        <taxon>Methanobacteriota</taxon>
        <taxon>Methanomada group</taxon>
        <taxon>Methanobacteria</taxon>
        <taxon>Methanobacteriales</taxon>
        <taxon>Methanobacteriaceae</taxon>
        <taxon>Methanobrevibacter</taxon>
    </lineage>
</organism>
<dbReference type="AlphaFoldDB" id="D3E2D8"/>
<accession>D3E2D8</accession>
<protein>
    <submittedName>
        <fullName evidence="1">Uncharacterized protein</fullName>
    </submittedName>
</protein>
<dbReference type="HOGENOM" id="CLU_3302790_0_0_2"/>
<dbReference type="PATRIC" id="fig|634498.28.peg.849"/>
<sequence length="39" mass="4551">MISIKIVINPSFDMVKSTLKEMIKFSLELMKIFIMVLFA</sequence>
<dbReference type="Proteomes" id="UP000008680">
    <property type="component" value="Chromosome"/>
</dbReference>
<dbReference type="EMBL" id="CP001719">
    <property type="protein sequence ID" value="ADC46699.1"/>
    <property type="molecule type" value="Genomic_DNA"/>
</dbReference>
<dbReference type="KEGG" id="mru:mru_0848"/>
<evidence type="ECO:0000313" key="2">
    <source>
        <dbReference type="Proteomes" id="UP000008680"/>
    </source>
</evidence>
<proteinExistence type="predicted"/>
<reference evidence="1 2" key="1">
    <citation type="journal article" date="2010" name="PLoS ONE">
        <title>The genome sequence of the rumen methanogen Methanobrevibacter ruminantium reveals new possibilities for controlling ruminant methane emissions.</title>
        <authorList>
            <person name="Leahy S.C."/>
            <person name="Kelly W.J."/>
            <person name="Altermann E."/>
            <person name="Ronimus R.S."/>
            <person name="Yeoman C.J."/>
            <person name="Pacheco D.M."/>
            <person name="Li D."/>
            <person name="Kong Z."/>
            <person name="McTavish S."/>
            <person name="Sang C."/>
            <person name="Lambie S.C."/>
            <person name="Janssen P.H."/>
            <person name="Dey D."/>
            <person name="Attwood G.T."/>
        </authorList>
    </citation>
    <scope>NUCLEOTIDE SEQUENCE [LARGE SCALE GENOMIC DNA]</scope>
    <source>
        <strain evidence="2">ATCC 35063 / DSM 1093 / JCM 13430 / OCM 146 / M1</strain>
    </source>
</reference>
<name>D3E2D8_METRM</name>